<gene>
    <name evidence="1" type="ORF">VNO80_30648</name>
</gene>
<comment type="caution">
    <text evidence="1">The sequence shown here is derived from an EMBL/GenBank/DDBJ whole genome shotgun (WGS) entry which is preliminary data.</text>
</comment>
<dbReference type="EMBL" id="JAYMYR010000011">
    <property type="protein sequence ID" value="KAK7333868.1"/>
    <property type="molecule type" value="Genomic_DNA"/>
</dbReference>
<dbReference type="AlphaFoldDB" id="A0AAN9LGV0"/>
<evidence type="ECO:0000313" key="2">
    <source>
        <dbReference type="Proteomes" id="UP001374584"/>
    </source>
</evidence>
<sequence length="105" mass="11869">MLHPPPPQPRTFSLFSFKIAPPPQDLFTFTDDDASASHSSHATFNHLAFSRLPSPPIKPSLMHPSTLSLFHTHNIPSLSSTSLIDMPYSILRFQQFLIYPFPPLR</sequence>
<accession>A0AAN9LGV0</accession>
<name>A0AAN9LGV0_PHACN</name>
<dbReference type="Proteomes" id="UP001374584">
    <property type="component" value="Unassembled WGS sequence"/>
</dbReference>
<protein>
    <submittedName>
        <fullName evidence="1">Uncharacterized protein</fullName>
    </submittedName>
</protein>
<evidence type="ECO:0000313" key="1">
    <source>
        <dbReference type="EMBL" id="KAK7333868.1"/>
    </source>
</evidence>
<keyword evidence="2" id="KW-1185">Reference proteome</keyword>
<organism evidence="1 2">
    <name type="scientific">Phaseolus coccineus</name>
    <name type="common">Scarlet runner bean</name>
    <name type="synonym">Phaseolus multiflorus</name>
    <dbReference type="NCBI Taxonomy" id="3886"/>
    <lineage>
        <taxon>Eukaryota</taxon>
        <taxon>Viridiplantae</taxon>
        <taxon>Streptophyta</taxon>
        <taxon>Embryophyta</taxon>
        <taxon>Tracheophyta</taxon>
        <taxon>Spermatophyta</taxon>
        <taxon>Magnoliopsida</taxon>
        <taxon>eudicotyledons</taxon>
        <taxon>Gunneridae</taxon>
        <taxon>Pentapetalae</taxon>
        <taxon>rosids</taxon>
        <taxon>fabids</taxon>
        <taxon>Fabales</taxon>
        <taxon>Fabaceae</taxon>
        <taxon>Papilionoideae</taxon>
        <taxon>50 kb inversion clade</taxon>
        <taxon>NPAAA clade</taxon>
        <taxon>indigoferoid/millettioid clade</taxon>
        <taxon>Phaseoleae</taxon>
        <taxon>Phaseolus</taxon>
    </lineage>
</organism>
<reference evidence="1 2" key="1">
    <citation type="submission" date="2024-01" db="EMBL/GenBank/DDBJ databases">
        <title>The genomes of 5 underutilized Papilionoideae crops provide insights into root nodulation and disease resistanc.</title>
        <authorList>
            <person name="Jiang F."/>
        </authorList>
    </citation>
    <scope>NUCLEOTIDE SEQUENCE [LARGE SCALE GENOMIC DNA]</scope>
    <source>
        <strain evidence="1">JINMINGXINNONG_FW02</strain>
        <tissue evidence="1">Leaves</tissue>
    </source>
</reference>
<proteinExistence type="predicted"/>